<feature type="compositionally biased region" description="Polar residues" evidence="1">
    <location>
        <begin position="134"/>
        <end position="146"/>
    </location>
</feature>
<dbReference type="PANTHER" id="PTHR36114:SF1">
    <property type="entry name" value="16.7 KDA PROTEIN IN WHIE LOCUS"/>
    <property type="match status" value="1"/>
</dbReference>
<dbReference type="GO" id="GO:0030145">
    <property type="term" value="F:manganese ion binding"/>
    <property type="evidence" value="ECO:0007669"/>
    <property type="project" value="InterPro"/>
</dbReference>
<evidence type="ECO:0000313" key="3">
    <source>
        <dbReference type="EMBL" id="KAK4076775.1"/>
    </source>
</evidence>
<dbReference type="Pfam" id="PF07883">
    <property type="entry name" value="Cupin_2"/>
    <property type="match status" value="1"/>
</dbReference>
<accession>A0AAE1JBT7</accession>
<keyword evidence="4" id="KW-1185">Reference proteome</keyword>
<dbReference type="InterPro" id="IPR014710">
    <property type="entry name" value="RmlC-like_jellyroll"/>
</dbReference>
<dbReference type="SUPFAM" id="SSF51182">
    <property type="entry name" value="RmlC-like cupins"/>
    <property type="match status" value="1"/>
</dbReference>
<dbReference type="Proteomes" id="UP001273209">
    <property type="component" value="Unassembled WGS sequence"/>
</dbReference>
<evidence type="ECO:0000256" key="1">
    <source>
        <dbReference type="SAM" id="MobiDB-lite"/>
    </source>
</evidence>
<dbReference type="GeneID" id="87918679"/>
<comment type="caution">
    <text evidence="3">The sequence shown here is derived from an EMBL/GenBank/DDBJ whole genome shotgun (WGS) entry which is preliminary data.</text>
</comment>
<gene>
    <name evidence="3" type="ORF">Triagg1_4378</name>
</gene>
<dbReference type="InterPro" id="IPR052044">
    <property type="entry name" value="PKS_Associated_Protein"/>
</dbReference>
<dbReference type="AlphaFoldDB" id="A0AAE1JBT7"/>
<protein>
    <recommendedName>
        <fullName evidence="2">Cupin type-2 domain-containing protein</fullName>
    </recommendedName>
</protein>
<evidence type="ECO:0000313" key="4">
    <source>
        <dbReference type="Proteomes" id="UP001273209"/>
    </source>
</evidence>
<dbReference type="InterPro" id="IPR011051">
    <property type="entry name" value="RmlC_Cupin_sf"/>
</dbReference>
<dbReference type="EMBL" id="JAWRVG010000013">
    <property type="protein sequence ID" value="KAK4076775.1"/>
    <property type="molecule type" value="Genomic_DNA"/>
</dbReference>
<organism evidence="3 4">
    <name type="scientific">Trichoderma aggressivum f. europaeum</name>
    <dbReference type="NCBI Taxonomy" id="173218"/>
    <lineage>
        <taxon>Eukaryota</taxon>
        <taxon>Fungi</taxon>
        <taxon>Dikarya</taxon>
        <taxon>Ascomycota</taxon>
        <taxon>Pezizomycotina</taxon>
        <taxon>Sordariomycetes</taxon>
        <taxon>Hypocreomycetidae</taxon>
        <taxon>Hypocreales</taxon>
        <taxon>Hypocreaceae</taxon>
        <taxon>Trichoderma</taxon>
    </lineage>
</organism>
<feature type="compositionally biased region" description="Basic and acidic residues" evidence="1">
    <location>
        <begin position="147"/>
        <end position="156"/>
    </location>
</feature>
<dbReference type="RefSeq" id="XP_062756885.1">
    <property type="nucleotide sequence ID" value="XM_062898774.1"/>
</dbReference>
<sequence length="156" mass="17545">MLMTLDARLLSFTNHLNFIFQDQIKSSAALETMSTAESIPKVLNSFTEKWSPRLVAAINDHHVKVAKIDGEFIWHSHPNSDELFYLLAGKLTIELEGLDDVMMQVGDMFVVPKGIRHRPVAEEATIMMMEHESTINTGDESSSERTVQVKDARGQS</sequence>
<dbReference type="InterPro" id="IPR019780">
    <property type="entry name" value="Germin_Mn-BS"/>
</dbReference>
<feature type="region of interest" description="Disordered" evidence="1">
    <location>
        <begin position="133"/>
        <end position="156"/>
    </location>
</feature>
<dbReference type="Gene3D" id="2.60.120.10">
    <property type="entry name" value="Jelly Rolls"/>
    <property type="match status" value="1"/>
</dbReference>
<name>A0AAE1JBT7_9HYPO</name>
<reference evidence="3" key="1">
    <citation type="submission" date="2023-11" db="EMBL/GenBank/DDBJ databases">
        <title>The genome sequences of three competitors of mushroom-forming fungi.</title>
        <authorList>
            <person name="Beijen E."/>
            <person name="Ohm R.A."/>
        </authorList>
    </citation>
    <scope>NUCLEOTIDE SEQUENCE</scope>
    <source>
        <strain evidence="3">CBS 100526</strain>
    </source>
</reference>
<dbReference type="InterPro" id="IPR013096">
    <property type="entry name" value="Cupin_2"/>
</dbReference>
<feature type="domain" description="Cupin type-2" evidence="2">
    <location>
        <begin position="69"/>
        <end position="126"/>
    </location>
</feature>
<dbReference type="PROSITE" id="PS00725">
    <property type="entry name" value="GERMIN"/>
    <property type="match status" value="1"/>
</dbReference>
<dbReference type="PANTHER" id="PTHR36114">
    <property type="entry name" value="16.7 KDA PROTEIN IN WHIE LOCUS"/>
    <property type="match status" value="1"/>
</dbReference>
<dbReference type="CDD" id="cd02226">
    <property type="entry name" value="cupin_YdbB-like"/>
    <property type="match status" value="1"/>
</dbReference>
<proteinExistence type="predicted"/>
<evidence type="ECO:0000259" key="2">
    <source>
        <dbReference type="Pfam" id="PF07883"/>
    </source>
</evidence>